<evidence type="ECO:0000313" key="6">
    <source>
        <dbReference type="EMBL" id="SUQ63031.1"/>
    </source>
</evidence>
<dbReference type="PANTHER" id="PTHR47892">
    <property type="entry name" value="UNIVERSAL STRESS PROTEIN E"/>
    <property type="match status" value="1"/>
</dbReference>
<protein>
    <submittedName>
        <fullName evidence="6">Universal stress protein family 5</fullName>
    </submittedName>
</protein>
<dbReference type="SUPFAM" id="SSF52402">
    <property type="entry name" value="Adenine nucleotide alpha hydrolases-like"/>
    <property type="match status" value="2"/>
</dbReference>
<evidence type="ECO:0000256" key="3">
    <source>
        <dbReference type="ARBA" id="ARBA00022490"/>
    </source>
</evidence>
<comment type="subcellular location">
    <subcellularLocation>
        <location evidence="1">Cytoplasm</location>
    </subcellularLocation>
</comment>
<dbReference type="Pfam" id="PF00582">
    <property type="entry name" value="Usp"/>
    <property type="match status" value="1"/>
</dbReference>
<sequence length="295" mass="32032">MSQYQQLLLLALDADLTSPAAQRAKALARTTGAGLHVLGLFEPHGLSNWREEVEVEQQIAEQFSQYRDRLTETVGAIHIDDACATSQAALTDDPVKDVVDCIHTLRPDMVIKDIDEVSVLKRVFGVSFDSELMHASPVPVHFVQHGNVPLPNVILAAVDTANSEQGNDFNHKIIRAATAMALQCNAQLHLLSAYDISPIFVADSNAALDWVEELIAVLREPYDELADFYGVPTECRHFVQGPPVIAISDLVRDLAVDVVVMGIVQPKGLGKLLGDTTDRIVNSAHCSVLAVNSGN</sequence>
<evidence type="ECO:0000256" key="4">
    <source>
        <dbReference type="ARBA" id="ARBA00037131"/>
    </source>
</evidence>
<dbReference type="GO" id="GO:0005737">
    <property type="term" value="C:cytoplasm"/>
    <property type="evidence" value="ECO:0007669"/>
    <property type="project" value="UniProtKB-SubCell"/>
</dbReference>
<reference evidence="7" key="1">
    <citation type="submission" date="2018-07" db="EMBL/GenBank/DDBJ databases">
        <authorList>
            <person name="Blom J."/>
        </authorList>
    </citation>
    <scope>NUCLEOTIDE SEQUENCE [LARGE SCALE GENOMIC DNA]</scope>
    <source>
        <strain evidence="7">CCOS 864</strain>
    </source>
</reference>
<dbReference type="EMBL" id="UIDD01000007">
    <property type="protein sequence ID" value="SUQ63031.1"/>
    <property type="molecule type" value="Genomic_DNA"/>
</dbReference>
<dbReference type="RefSeq" id="WP_115086616.1">
    <property type="nucleotide sequence ID" value="NZ_CBCSFG010000023.1"/>
</dbReference>
<keyword evidence="7" id="KW-1185">Reference proteome</keyword>
<evidence type="ECO:0000256" key="2">
    <source>
        <dbReference type="ARBA" id="ARBA00008791"/>
    </source>
</evidence>
<keyword evidence="3" id="KW-0963">Cytoplasm</keyword>
<evidence type="ECO:0000259" key="5">
    <source>
        <dbReference type="Pfam" id="PF00582"/>
    </source>
</evidence>
<dbReference type="Gene3D" id="3.40.50.12370">
    <property type="match status" value="1"/>
</dbReference>
<comment type="function">
    <text evidence="4">Required for resistance to DNA-damaging agents.</text>
</comment>
<evidence type="ECO:0000256" key="1">
    <source>
        <dbReference type="ARBA" id="ARBA00004496"/>
    </source>
</evidence>
<dbReference type="Proteomes" id="UP000255177">
    <property type="component" value="Unassembled WGS sequence"/>
</dbReference>
<dbReference type="InterPro" id="IPR006016">
    <property type="entry name" value="UspA"/>
</dbReference>
<feature type="domain" description="UspA" evidence="5">
    <location>
        <begin position="154"/>
        <end position="291"/>
    </location>
</feature>
<comment type="similarity">
    <text evidence="2">Belongs to the universal stress protein A family.</text>
</comment>
<organism evidence="6 7">
    <name type="scientific">Pseudomonas wadenswilerensis</name>
    <dbReference type="NCBI Taxonomy" id="1785161"/>
    <lineage>
        <taxon>Bacteria</taxon>
        <taxon>Pseudomonadati</taxon>
        <taxon>Pseudomonadota</taxon>
        <taxon>Gammaproteobacteria</taxon>
        <taxon>Pseudomonadales</taxon>
        <taxon>Pseudomonadaceae</taxon>
        <taxon>Pseudomonas</taxon>
    </lineage>
</organism>
<dbReference type="AlphaFoldDB" id="A0A380T0L1"/>
<gene>
    <name evidence="6" type="ORF">CCOS864_02481</name>
</gene>
<evidence type="ECO:0000313" key="7">
    <source>
        <dbReference type="Proteomes" id="UP000255177"/>
    </source>
</evidence>
<proteinExistence type="inferred from homology"/>
<accession>A0A380T0L1</accession>
<dbReference type="PANTHER" id="PTHR47892:SF1">
    <property type="entry name" value="UNIVERSAL STRESS PROTEIN E"/>
    <property type="match status" value="1"/>
</dbReference>
<name>A0A380T0L1_9PSED</name>